<evidence type="ECO:0000256" key="1">
    <source>
        <dbReference type="SAM" id="MobiDB-lite"/>
    </source>
</evidence>
<name>A0A3N4IA82_ASCIM</name>
<dbReference type="AlphaFoldDB" id="A0A3N4IA82"/>
<accession>A0A3N4IA82</accession>
<evidence type="ECO:0000313" key="2">
    <source>
        <dbReference type="EMBL" id="RPA82993.1"/>
    </source>
</evidence>
<protein>
    <submittedName>
        <fullName evidence="2">Uncharacterized protein</fullName>
    </submittedName>
</protein>
<feature type="region of interest" description="Disordered" evidence="1">
    <location>
        <begin position="33"/>
        <end position="82"/>
    </location>
</feature>
<evidence type="ECO:0000313" key="3">
    <source>
        <dbReference type="Proteomes" id="UP000275078"/>
    </source>
</evidence>
<proteinExistence type="predicted"/>
<keyword evidence="3" id="KW-1185">Reference proteome</keyword>
<sequence length="250" mass="27404">MSGFSCISFSSLELVRLTTNAVLSLNLLNTSSPSNTSLSLIPRRTRPTNQRSMSEPYLNSETGEGTFSLLPHPPPGTGHRATSVARGLRTAGKGTVSAYWAARLPRDRPVNYPVAKWIQDVSLGRVSKMLAKLEKCRRKFVVATTAAETRKRGTEGVAESPSVLSSLWPAHPTTATTAIIATTRTGLPESSWRPDVTNRELTTLLPHSGLKPPHRRAKSEERWAPRFNTPSMTQISARHGLLDMPNIKRS</sequence>
<feature type="compositionally biased region" description="Polar residues" evidence="1">
    <location>
        <begin position="47"/>
        <end position="65"/>
    </location>
</feature>
<dbReference type="Proteomes" id="UP000275078">
    <property type="component" value="Unassembled WGS sequence"/>
</dbReference>
<reference evidence="2 3" key="1">
    <citation type="journal article" date="2018" name="Nat. Ecol. Evol.">
        <title>Pezizomycetes genomes reveal the molecular basis of ectomycorrhizal truffle lifestyle.</title>
        <authorList>
            <person name="Murat C."/>
            <person name="Payen T."/>
            <person name="Noel B."/>
            <person name="Kuo A."/>
            <person name="Morin E."/>
            <person name="Chen J."/>
            <person name="Kohler A."/>
            <person name="Krizsan K."/>
            <person name="Balestrini R."/>
            <person name="Da Silva C."/>
            <person name="Montanini B."/>
            <person name="Hainaut M."/>
            <person name="Levati E."/>
            <person name="Barry K.W."/>
            <person name="Belfiori B."/>
            <person name="Cichocki N."/>
            <person name="Clum A."/>
            <person name="Dockter R.B."/>
            <person name="Fauchery L."/>
            <person name="Guy J."/>
            <person name="Iotti M."/>
            <person name="Le Tacon F."/>
            <person name="Lindquist E.A."/>
            <person name="Lipzen A."/>
            <person name="Malagnac F."/>
            <person name="Mello A."/>
            <person name="Molinier V."/>
            <person name="Miyauchi S."/>
            <person name="Poulain J."/>
            <person name="Riccioni C."/>
            <person name="Rubini A."/>
            <person name="Sitrit Y."/>
            <person name="Splivallo R."/>
            <person name="Traeger S."/>
            <person name="Wang M."/>
            <person name="Zifcakova L."/>
            <person name="Wipf D."/>
            <person name="Zambonelli A."/>
            <person name="Paolocci F."/>
            <person name="Nowrousian M."/>
            <person name="Ottonello S."/>
            <person name="Baldrian P."/>
            <person name="Spatafora J.W."/>
            <person name="Henrissat B."/>
            <person name="Nagy L.G."/>
            <person name="Aury J.M."/>
            <person name="Wincker P."/>
            <person name="Grigoriev I.V."/>
            <person name="Bonfante P."/>
            <person name="Martin F.M."/>
        </authorList>
    </citation>
    <scope>NUCLEOTIDE SEQUENCE [LARGE SCALE GENOMIC DNA]</scope>
    <source>
        <strain evidence="2 3">RN42</strain>
    </source>
</reference>
<dbReference type="EMBL" id="ML119667">
    <property type="protein sequence ID" value="RPA82993.1"/>
    <property type="molecule type" value="Genomic_DNA"/>
</dbReference>
<gene>
    <name evidence="2" type="ORF">BJ508DRAFT_324874</name>
</gene>
<organism evidence="2 3">
    <name type="scientific">Ascobolus immersus RN42</name>
    <dbReference type="NCBI Taxonomy" id="1160509"/>
    <lineage>
        <taxon>Eukaryota</taxon>
        <taxon>Fungi</taxon>
        <taxon>Dikarya</taxon>
        <taxon>Ascomycota</taxon>
        <taxon>Pezizomycotina</taxon>
        <taxon>Pezizomycetes</taxon>
        <taxon>Pezizales</taxon>
        <taxon>Ascobolaceae</taxon>
        <taxon>Ascobolus</taxon>
    </lineage>
</organism>